<dbReference type="InterPro" id="IPR004358">
    <property type="entry name" value="Sig_transdc_His_kin-like_C"/>
</dbReference>
<dbReference type="Gene3D" id="2.60.40.10">
    <property type="entry name" value="Immunoglobulins"/>
    <property type="match status" value="1"/>
</dbReference>
<evidence type="ECO:0000256" key="2">
    <source>
        <dbReference type="ARBA" id="ARBA00012438"/>
    </source>
</evidence>
<dbReference type="PANTHER" id="PTHR43547">
    <property type="entry name" value="TWO-COMPONENT HISTIDINE KINASE"/>
    <property type="match status" value="1"/>
</dbReference>
<keyword evidence="11" id="KW-1185">Reference proteome</keyword>
<feature type="domain" description="Response regulatory" evidence="9">
    <location>
        <begin position="1077"/>
        <end position="1192"/>
    </location>
</feature>
<dbReference type="Gene3D" id="3.40.50.2300">
    <property type="match status" value="1"/>
</dbReference>
<dbReference type="CDD" id="cd00075">
    <property type="entry name" value="HATPase"/>
    <property type="match status" value="1"/>
</dbReference>
<dbReference type="SUPFAM" id="SSF50998">
    <property type="entry name" value="Quinoprotein alcohol dehydrogenase-like"/>
    <property type="match status" value="1"/>
</dbReference>
<dbReference type="Gene3D" id="3.30.565.10">
    <property type="entry name" value="Histidine kinase-like ATPase, C-terminal domain"/>
    <property type="match status" value="1"/>
</dbReference>
<evidence type="ECO:0000256" key="3">
    <source>
        <dbReference type="ARBA" id="ARBA00022553"/>
    </source>
</evidence>
<keyword evidence="3 6" id="KW-0597">Phosphoprotein</keyword>
<dbReference type="SMART" id="SM00448">
    <property type="entry name" value="REC"/>
    <property type="match status" value="1"/>
</dbReference>
<dbReference type="EC" id="2.7.13.3" evidence="2"/>
<dbReference type="Pfam" id="PF00512">
    <property type="entry name" value="HisKA"/>
    <property type="match status" value="1"/>
</dbReference>
<evidence type="ECO:0000259" key="7">
    <source>
        <dbReference type="PROSITE" id="PS01124"/>
    </source>
</evidence>
<dbReference type="InterPro" id="IPR015943">
    <property type="entry name" value="WD40/YVTN_repeat-like_dom_sf"/>
</dbReference>
<dbReference type="InterPro" id="IPR001789">
    <property type="entry name" value="Sig_transdc_resp-reg_receiver"/>
</dbReference>
<evidence type="ECO:0000256" key="6">
    <source>
        <dbReference type="PROSITE-ProRule" id="PRU00169"/>
    </source>
</evidence>
<keyword evidence="5" id="KW-0804">Transcription</keyword>
<dbReference type="InterPro" id="IPR011123">
    <property type="entry name" value="Y_Y_Y"/>
</dbReference>
<dbReference type="SUPFAM" id="SSF47384">
    <property type="entry name" value="Homodimeric domain of signal transducing histidine kinase"/>
    <property type="match status" value="1"/>
</dbReference>
<sequence>MKRIIYLFYLILGCLLTIPSKATLLMDKCNLPDLSNNAILCMHQDRDHYVWFGTYDGLNLYNGTDSYVFRFEQNNENSLCSNIIHKITDAEPGYLWIATSLGINKFSLDKRAVVESYPGYLECSFLATDRKGNTLAVCKNGFLSGYSLTSGGFRDLPDDEISPSTVKSLFTDSENTFMMVLASGKLRTLETDFSEQNFRVNYTDREIHSQPILYATVEGQTLYLVDEQEVLYQYDLRTGVKQKLADLTGMRQKYGSVINVMSHCGRIFVFFREGYFVDAMTSQVALQTGFGVFCVMKDQKQNLLWIGTDGNGVHVYYDKPQLFGSLLASQFPMRIYNPVRGLFTDPYKNLWIGTKGDGLYKISHYDTHVGMIPVSSVTKYTINEGLPSNRVYCCTPSQDTTRFWIGSDGIGISYYSYKDKRIHTLVQGKDEVAIKHVHAIAEINDSTLWLATTNVGLLEVHLQIQPSQLKIRSVTSYLPKHGTNSCNEFQSLYYDGDSLLYAGTRGGYGVLCMNVYTKNYRFAKKNFEDHSAIGDVLSICRSSDSLFYIGASSGMSLLGLQDNRATYLYHYNRNDGIGNDMIHGILEGSDQSVWMSTNKGLTQYNPKNKLFHSYIGSGLEVVEFSDDSYWKCPYTGRLFFGGVNGLVWVNQQHPFWIDEGMDLHFFNARIEDTYMPLDSSLVRKGLRVAHDTREIQVSFAVPDYINIGNYEYAYCLEGFSPSWNELRRGNKITLSWLPPGDYRLKVRFRLGVSDYTDKEYVLPITVLPPWYQTTYAKVGYGFLAILLLFFLHLLYRRQLRRKQQVILQAMDEKQKQKLYEAKLNFFTHITHELCTPLTLITGVDDYLQQYSAQRKDSKLQSYSRILRENVLELNHLIQEILDFRKVEDDGFRNVKFAPASISDFLQHECERFEALIEQRKIHFHLQVASGLNWNTDILLVKKIFSNLLSNAFKYTPEGGEIRVSAAIENEILVFRVYNTGKGIPQEEREHIFDRYYLLKDEEAGAATSMQMRTGLGLFICFNLVQLLKGYIDIESEEGQYAEFIVSLPAQPLEKSALPEELEPEETPVPADSKQKELILVVDDHKDITWMISDVLSSDYRVHVEYSATSALAFLKQETPVLLITDIMMPGMNGLDLLTTLKQDKYLSHIPVVIVSAMISEKEQAEGLNRGADAYLTKPFSSVVLKSTVDRLVSNRETMKEYYYSPESAFQFSGGQLMHQEDKEFLEKVTAIIKANMNQEGLRPEFIAEQLHMNTRSLYRRFKKISDMTPSDYIKDCKLSYAAQLLVTTNMSVQEILYAIGNTNKSYFYKEFSRKYQVTPKDYRSMNQKAGNE</sequence>
<dbReference type="EMBL" id="JAKZMM010000034">
    <property type="protein sequence ID" value="MCJ2381471.1"/>
    <property type="molecule type" value="Genomic_DNA"/>
</dbReference>
<dbReference type="PROSITE" id="PS50110">
    <property type="entry name" value="RESPONSE_REGULATORY"/>
    <property type="match status" value="1"/>
</dbReference>
<gene>
    <name evidence="10" type="ORF">MUN53_12775</name>
</gene>
<evidence type="ECO:0000259" key="8">
    <source>
        <dbReference type="PROSITE" id="PS50109"/>
    </source>
</evidence>
<dbReference type="CDD" id="cd00082">
    <property type="entry name" value="HisKA"/>
    <property type="match status" value="1"/>
</dbReference>
<dbReference type="InterPro" id="IPR011110">
    <property type="entry name" value="Reg_prop"/>
</dbReference>
<dbReference type="InterPro" id="IPR018060">
    <property type="entry name" value="HTH_AraC"/>
</dbReference>
<dbReference type="InterPro" id="IPR036097">
    <property type="entry name" value="HisK_dim/P_sf"/>
</dbReference>
<evidence type="ECO:0000256" key="5">
    <source>
        <dbReference type="ARBA" id="ARBA00023163"/>
    </source>
</evidence>
<dbReference type="InterPro" id="IPR036890">
    <property type="entry name" value="HATPase_C_sf"/>
</dbReference>
<dbReference type="SUPFAM" id="SSF46689">
    <property type="entry name" value="Homeodomain-like"/>
    <property type="match status" value="1"/>
</dbReference>
<evidence type="ECO:0000259" key="9">
    <source>
        <dbReference type="PROSITE" id="PS50110"/>
    </source>
</evidence>
<evidence type="ECO:0000313" key="11">
    <source>
        <dbReference type="Proteomes" id="UP001165444"/>
    </source>
</evidence>
<dbReference type="InterPro" id="IPR011047">
    <property type="entry name" value="Quinoprotein_ADH-like_sf"/>
</dbReference>
<keyword evidence="4" id="KW-0805">Transcription regulation</keyword>
<feature type="modified residue" description="4-aspartylphosphate" evidence="6">
    <location>
        <position position="1125"/>
    </location>
</feature>
<dbReference type="InterPro" id="IPR011006">
    <property type="entry name" value="CheY-like_superfamily"/>
</dbReference>
<feature type="domain" description="Histidine kinase" evidence="8">
    <location>
        <begin position="828"/>
        <end position="1051"/>
    </location>
</feature>
<dbReference type="Pfam" id="PF07494">
    <property type="entry name" value="Reg_prop"/>
    <property type="match status" value="1"/>
</dbReference>
<dbReference type="SMART" id="SM00387">
    <property type="entry name" value="HATPase_c"/>
    <property type="match status" value="1"/>
</dbReference>
<dbReference type="PRINTS" id="PR00344">
    <property type="entry name" value="BCTRLSENSOR"/>
</dbReference>
<feature type="domain" description="HTH araC/xylS-type" evidence="7">
    <location>
        <begin position="1226"/>
        <end position="1325"/>
    </location>
</feature>
<dbReference type="SUPFAM" id="SSF63829">
    <property type="entry name" value="Calcium-dependent phosphotriesterase"/>
    <property type="match status" value="1"/>
</dbReference>
<dbReference type="RefSeq" id="WP_243325830.1">
    <property type="nucleotide sequence ID" value="NZ_JAKZMM010000034.1"/>
</dbReference>
<dbReference type="InterPro" id="IPR013783">
    <property type="entry name" value="Ig-like_fold"/>
</dbReference>
<dbReference type="InterPro" id="IPR003594">
    <property type="entry name" value="HATPase_dom"/>
</dbReference>
<comment type="caution">
    <text evidence="10">The sequence shown here is derived from an EMBL/GenBank/DDBJ whole genome shotgun (WGS) entry which is preliminary data.</text>
</comment>
<dbReference type="InterPro" id="IPR009057">
    <property type="entry name" value="Homeodomain-like_sf"/>
</dbReference>
<dbReference type="SUPFAM" id="SSF52172">
    <property type="entry name" value="CheY-like"/>
    <property type="match status" value="1"/>
</dbReference>
<dbReference type="Gene3D" id="2.130.10.10">
    <property type="entry name" value="YVTN repeat-like/Quinoprotein amine dehydrogenase"/>
    <property type="match status" value="2"/>
</dbReference>
<dbReference type="SMART" id="SM00388">
    <property type="entry name" value="HisKA"/>
    <property type="match status" value="1"/>
</dbReference>
<evidence type="ECO:0000256" key="4">
    <source>
        <dbReference type="ARBA" id="ARBA00023015"/>
    </source>
</evidence>
<dbReference type="InterPro" id="IPR003661">
    <property type="entry name" value="HisK_dim/P_dom"/>
</dbReference>
<dbReference type="Pfam" id="PF00072">
    <property type="entry name" value="Response_reg"/>
    <property type="match status" value="1"/>
</dbReference>
<dbReference type="Gene3D" id="1.10.287.130">
    <property type="match status" value="1"/>
</dbReference>
<dbReference type="SMART" id="SM00342">
    <property type="entry name" value="HTH_ARAC"/>
    <property type="match status" value="1"/>
</dbReference>
<organism evidence="10 11">
    <name type="scientific">Parabacteroides faecalis</name>
    <dbReference type="NCBI Taxonomy" id="2924040"/>
    <lineage>
        <taxon>Bacteria</taxon>
        <taxon>Pseudomonadati</taxon>
        <taxon>Bacteroidota</taxon>
        <taxon>Bacteroidia</taxon>
        <taxon>Bacteroidales</taxon>
        <taxon>Tannerellaceae</taxon>
        <taxon>Parabacteroides</taxon>
    </lineage>
</organism>
<comment type="catalytic activity">
    <reaction evidence="1">
        <text>ATP + protein L-histidine = ADP + protein N-phospho-L-histidine.</text>
        <dbReference type="EC" id="2.7.13.3"/>
    </reaction>
</comment>
<dbReference type="Proteomes" id="UP001165444">
    <property type="component" value="Unassembled WGS sequence"/>
</dbReference>
<proteinExistence type="predicted"/>
<evidence type="ECO:0000256" key="1">
    <source>
        <dbReference type="ARBA" id="ARBA00000085"/>
    </source>
</evidence>
<dbReference type="PROSITE" id="PS50109">
    <property type="entry name" value="HIS_KIN"/>
    <property type="match status" value="1"/>
</dbReference>
<dbReference type="Gene3D" id="1.10.10.60">
    <property type="entry name" value="Homeodomain-like"/>
    <property type="match status" value="2"/>
</dbReference>
<evidence type="ECO:0000313" key="10">
    <source>
        <dbReference type="EMBL" id="MCJ2381471.1"/>
    </source>
</evidence>
<reference evidence="10 11" key="1">
    <citation type="submission" date="2022-03" db="EMBL/GenBank/DDBJ databases">
        <title>Parabacteroides sp. nov. isolated from swine feces.</title>
        <authorList>
            <person name="Bak J.E."/>
        </authorList>
    </citation>
    <scope>NUCLEOTIDE SEQUENCE [LARGE SCALE GENOMIC DNA]</scope>
    <source>
        <strain evidence="10 11">AGMB00274</strain>
    </source>
</reference>
<dbReference type="CDD" id="cd17574">
    <property type="entry name" value="REC_OmpR"/>
    <property type="match status" value="1"/>
</dbReference>
<dbReference type="PANTHER" id="PTHR43547:SF2">
    <property type="entry name" value="HYBRID SIGNAL TRANSDUCTION HISTIDINE KINASE C"/>
    <property type="match status" value="1"/>
</dbReference>
<dbReference type="PROSITE" id="PS01124">
    <property type="entry name" value="HTH_ARAC_FAMILY_2"/>
    <property type="match status" value="1"/>
</dbReference>
<dbReference type="SUPFAM" id="SSF55874">
    <property type="entry name" value="ATPase domain of HSP90 chaperone/DNA topoisomerase II/histidine kinase"/>
    <property type="match status" value="1"/>
</dbReference>
<dbReference type="Pfam" id="PF07495">
    <property type="entry name" value="Y_Y_Y"/>
    <property type="match status" value="1"/>
</dbReference>
<dbReference type="Pfam" id="PF12833">
    <property type="entry name" value="HTH_18"/>
    <property type="match status" value="1"/>
</dbReference>
<accession>A0ABT0C3B5</accession>
<protein>
    <recommendedName>
        <fullName evidence="2">histidine kinase</fullName>
        <ecNumber evidence="2">2.7.13.3</ecNumber>
    </recommendedName>
</protein>
<dbReference type="Pfam" id="PF02518">
    <property type="entry name" value="HATPase_c"/>
    <property type="match status" value="1"/>
</dbReference>
<name>A0ABT0C3B5_9BACT</name>
<dbReference type="InterPro" id="IPR005467">
    <property type="entry name" value="His_kinase_dom"/>
</dbReference>